<evidence type="ECO:0000313" key="2">
    <source>
        <dbReference type="EMBL" id="ARM83443.1"/>
    </source>
</evidence>
<dbReference type="EMBL" id="CP020931">
    <property type="protein sequence ID" value="ARM83443.1"/>
    <property type="molecule type" value="Genomic_DNA"/>
</dbReference>
<dbReference type="GeneID" id="77255320"/>
<dbReference type="STRING" id="1420917.AU15_00680"/>
<dbReference type="PANTHER" id="PTHR47505">
    <property type="entry name" value="DNA UTILIZATION PROTEIN YHGH"/>
    <property type="match status" value="1"/>
</dbReference>
<reference evidence="2 3" key="1">
    <citation type="submission" date="2017-04" db="EMBL/GenBank/DDBJ databases">
        <title>Genome Sequence of Marinobacter salarius strain SMR5 Isolated from a culture of the Diatom Skeletonema marinoi.</title>
        <authorList>
            <person name="Topel M."/>
            <person name="Pinder M.I.M."/>
            <person name="Johansson O.N."/>
            <person name="Kourtchenko O."/>
            <person name="Godhe A."/>
            <person name="Clarke A.K."/>
        </authorList>
    </citation>
    <scope>NUCLEOTIDE SEQUENCE [LARGE SCALE GENOMIC DNA]</scope>
    <source>
        <strain evidence="2 3">SMR5</strain>
    </source>
</reference>
<protein>
    <submittedName>
        <fullName evidence="2">DNA utilization protein GntX</fullName>
    </submittedName>
</protein>
<dbReference type="AlphaFoldDB" id="A0A1W6K7R7"/>
<accession>A0A1W6K7R7</accession>
<dbReference type="PANTHER" id="PTHR47505:SF1">
    <property type="entry name" value="DNA UTILIZATION PROTEIN YHGH"/>
    <property type="match status" value="1"/>
</dbReference>
<dbReference type="Proteomes" id="UP000193100">
    <property type="component" value="Chromosome"/>
</dbReference>
<dbReference type="RefSeq" id="WP_085679802.1">
    <property type="nucleotide sequence ID" value="NZ_CP020931.1"/>
</dbReference>
<sequence>MIKGLKSLSTLITPKVNSAKRIPRAQISIKGLFQLRGGQCVACLEPHAHFGLCTPCRQDLPANHSHCRCCALPIAYAGDELICGQCLKDPPPFSRIVAPWRYRFPVDGMVQRYKYNGQRAYARPLIQDLSTHLTLMLETHPERTPDLLLASPMHPARRRKRGFNQAADIAEHISRQSGIPWSADLVVRNRRTRPQRGLNREERLANLRGIYQVTRIPPASIAIVDDVVTTGATARSLTEVLLEAGAREVQIWALARTPG</sequence>
<dbReference type="InterPro" id="IPR000836">
    <property type="entry name" value="PRTase_dom"/>
</dbReference>
<comment type="similarity">
    <text evidence="1">Belongs to the ComF/GntX family.</text>
</comment>
<gene>
    <name evidence="2" type="ORF">MARSALSMR5_01351</name>
</gene>
<proteinExistence type="inferred from homology"/>
<dbReference type="SUPFAM" id="SSF53271">
    <property type="entry name" value="PRTase-like"/>
    <property type="match status" value="1"/>
</dbReference>
<evidence type="ECO:0000313" key="3">
    <source>
        <dbReference type="Proteomes" id="UP000193100"/>
    </source>
</evidence>
<dbReference type="InterPro" id="IPR029057">
    <property type="entry name" value="PRTase-like"/>
</dbReference>
<dbReference type="CDD" id="cd06223">
    <property type="entry name" value="PRTases_typeI"/>
    <property type="match status" value="1"/>
</dbReference>
<dbReference type="Gene3D" id="3.40.50.2020">
    <property type="match status" value="1"/>
</dbReference>
<evidence type="ECO:0000256" key="1">
    <source>
        <dbReference type="ARBA" id="ARBA00008007"/>
    </source>
</evidence>
<organism evidence="2 3">
    <name type="scientific">Marinobacter salarius</name>
    <dbReference type="NCBI Taxonomy" id="1420917"/>
    <lineage>
        <taxon>Bacteria</taxon>
        <taxon>Pseudomonadati</taxon>
        <taxon>Pseudomonadota</taxon>
        <taxon>Gammaproteobacteria</taxon>
        <taxon>Pseudomonadales</taxon>
        <taxon>Marinobacteraceae</taxon>
        <taxon>Marinobacter</taxon>
    </lineage>
</organism>
<dbReference type="InterPro" id="IPR051910">
    <property type="entry name" value="ComF/GntX_DNA_util-trans"/>
</dbReference>
<name>A0A1W6K7R7_9GAMM</name>